<dbReference type="PANTHER" id="PTHR43734:SF4">
    <property type="entry name" value="AMINE OXIDASE DOMAIN-CONTAINING PROTEIN"/>
    <property type="match status" value="1"/>
</dbReference>
<dbReference type="OrthoDB" id="5168853at2"/>
<dbReference type="Gene3D" id="3.90.660.50">
    <property type="match status" value="1"/>
</dbReference>
<dbReference type="SUPFAM" id="SSF51905">
    <property type="entry name" value="FAD/NAD(P)-binding domain"/>
    <property type="match status" value="1"/>
</dbReference>
<dbReference type="AlphaFoldDB" id="A0A1G9J3C7"/>
<dbReference type="Proteomes" id="UP000199155">
    <property type="component" value="Unassembled WGS sequence"/>
</dbReference>
<name>A0A1G9J3C7_9ACTN</name>
<dbReference type="RefSeq" id="WP_093617780.1">
    <property type="nucleotide sequence ID" value="NZ_FNFF01000027.1"/>
</dbReference>
<dbReference type="EMBL" id="FNFF01000027">
    <property type="protein sequence ID" value="SDL32017.1"/>
    <property type="molecule type" value="Genomic_DNA"/>
</dbReference>
<dbReference type="InterPro" id="IPR036188">
    <property type="entry name" value="FAD/NAD-bd_sf"/>
</dbReference>
<proteinExistence type="predicted"/>
<keyword evidence="2" id="KW-1185">Reference proteome</keyword>
<organism evidence="1 2">
    <name type="scientific">Streptomyces indicus</name>
    <dbReference type="NCBI Taxonomy" id="417292"/>
    <lineage>
        <taxon>Bacteria</taxon>
        <taxon>Bacillati</taxon>
        <taxon>Actinomycetota</taxon>
        <taxon>Actinomycetes</taxon>
        <taxon>Kitasatosporales</taxon>
        <taxon>Streptomycetaceae</taxon>
        <taxon>Streptomyces</taxon>
    </lineage>
</organism>
<reference evidence="1 2" key="1">
    <citation type="submission" date="2016-10" db="EMBL/GenBank/DDBJ databases">
        <authorList>
            <person name="de Groot N.N."/>
        </authorList>
    </citation>
    <scope>NUCLEOTIDE SEQUENCE [LARGE SCALE GENOMIC DNA]</scope>
    <source>
        <strain evidence="1 2">CGMCC 4.5727</strain>
    </source>
</reference>
<accession>A0A1G9J3C7</accession>
<sequence length="424" mass="44570">MSAGADEQADAVVVGAGLTGLVAAVRLAQAARGRRVLLLEAGAEPGGRARTTEHHGFRLGLGPRALYRTTRDGLRALGVRVPGRSPDLGGARALRDGVLHPGYAAAGPLLRTPLLTLRERVAVARLLGLARGRSDLAGTDAAQWLGDRLPTERARQAAFAVLRISSYTGRPDLIGADALSLHFAEVRRGVEYVDGGWRTLTDALLARARELGVELRTGWRCAVVEGGPRPRIVSADGHAVRSRSVVLAGLPQRAAGQLLGLAEAGADSPAARPLHTACLDVALSRLPDPRSTLVFGVDEPLYLSVFSRTARLAPQGGAVVHLARYDDGSGLGASEVRKRLYELLDLSQPGWRDAVVHERFLPRITTMTALPEARTGGLTGRPGVRVPGHQGVFVAGDWVGPHGLLADACVLSATRAAEAAAARL</sequence>
<gene>
    <name evidence="1" type="ORF">SAMN05421806_12726</name>
</gene>
<evidence type="ECO:0000313" key="1">
    <source>
        <dbReference type="EMBL" id="SDL32017.1"/>
    </source>
</evidence>
<dbReference type="Pfam" id="PF13450">
    <property type="entry name" value="NAD_binding_8"/>
    <property type="match status" value="1"/>
</dbReference>
<protein>
    <submittedName>
        <fullName evidence="1">Phytoene dehydrogenase-related protein</fullName>
    </submittedName>
</protein>
<dbReference type="Gene3D" id="3.50.50.60">
    <property type="entry name" value="FAD/NAD(P)-binding domain"/>
    <property type="match status" value="1"/>
</dbReference>
<dbReference type="PANTHER" id="PTHR43734">
    <property type="entry name" value="PHYTOENE DESATURASE"/>
    <property type="match status" value="1"/>
</dbReference>
<dbReference type="STRING" id="417292.SAMN05421806_12726"/>
<evidence type="ECO:0000313" key="2">
    <source>
        <dbReference type="Proteomes" id="UP000199155"/>
    </source>
</evidence>